<dbReference type="PROSITE" id="PS50850">
    <property type="entry name" value="MFS"/>
    <property type="match status" value="1"/>
</dbReference>
<evidence type="ECO:0000256" key="1">
    <source>
        <dbReference type="ARBA" id="ARBA00004651"/>
    </source>
</evidence>
<feature type="domain" description="Major facilitator superfamily (MFS) profile" evidence="7">
    <location>
        <begin position="9"/>
        <end position="398"/>
    </location>
</feature>
<sequence length="404" mass="43606">MELQNSKAKKYVLRLALLINMLSIATLMMVMPLAADFVTHLDMKAEHIGYISGGATLASALVGFFIAPYLDRFDRKHALIGFLVVRSVFIVLCGLSTTQSELLTLFILAGCFAGPVSGLMMASVIDVADIKERGKAVAFVASGFSLAAIIMVPLSLELSARVSWQVNFYFFGVLGLVLAGFCWHFMPNLRAHLKPNNQPTASHANMLFSPAVIIACSAVAISMFGHFLLVPNLSSFFQFNLNFPREHISLLYLFGGVASLVAMRFFGRTIDKGWIMSTLWISSLFVAATVYLGFISLGSLSVYIIFILFMAFSSARTAAISAITSRVPAPHQRAAFMSYQGTVSSLAAGAASMASSVLLTSNTHGELIGIQSLASLTILTTFCAPIAIFLLLRSLRARHEASVA</sequence>
<feature type="transmembrane region" description="Helical" evidence="6">
    <location>
        <begin position="300"/>
        <end position="324"/>
    </location>
</feature>
<feature type="transmembrane region" description="Helical" evidence="6">
    <location>
        <begin position="370"/>
        <end position="392"/>
    </location>
</feature>
<dbReference type="InterPro" id="IPR050189">
    <property type="entry name" value="MFS_Efflux_Transporters"/>
</dbReference>
<organism evidence="8 9">
    <name type="scientific">Motilimonas cestriensis</name>
    <dbReference type="NCBI Taxonomy" id="2742685"/>
    <lineage>
        <taxon>Bacteria</taxon>
        <taxon>Pseudomonadati</taxon>
        <taxon>Pseudomonadota</taxon>
        <taxon>Gammaproteobacteria</taxon>
        <taxon>Alteromonadales</taxon>
        <taxon>Alteromonadales genera incertae sedis</taxon>
        <taxon>Motilimonas</taxon>
    </lineage>
</organism>
<keyword evidence="3 6" id="KW-0812">Transmembrane</keyword>
<protein>
    <submittedName>
        <fullName evidence="8">MFS transporter</fullName>
    </submittedName>
</protein>
<keyword evidence="4 6" id="KW-1133">Transmembrane helix</keyword>
<feature type="transmembrane region" description="Helical" evidence="6">
    <location>
        <begin position="79"/>
        <end position="97"/>
    </location>
</feature>
<dbReference type="Proteomes" id="UP001201273">
    <property type="component" value="Unassembled WGS sequence"/>
</dbReference>
<dbReference type="InterPro" id="IPR036259">
    <property type="entry name" value="MFS_trans_sf"/>
</dbReference>
<proteinExistence type="predicted"/>
<feature type="transmembrane region" description="Helical" evidence="6">
    <location>
        <begin position="136"/>
        <end position="156"/>
    </location>
</feature>
<keyword evidence="2" id="KW-1003">Cell membrane</keyword>
<keyword evidence="9" id="KW-1185">Reference proteome</keyword>
<feature type="transmembrane region" description="Helical" evidence="6">
    <location>
        <begin position="103"/>
        <end position="124"/>
    </location>
</feature>
<evidence type="ECO:0000256" key="6">
    <source>
        <dbReference type="SAM" id="Phobius"/>
    </source>
</evidence>
<feature type="transmembrane region" description="Helical" evidence="6">
    <location>
        <begin position="249"/>
        <end position="267"/>
    </location>
</feature>
<feature type="transmembrane region" description="Helical" evidence="6">
    <location>
        <begin position="12"/>
        <end position="35"/>
    </location>
</feature>
<evidence type="ECO:0000259" key="7">
    <source>
        <dbReference type="PROSITE" id="PS50850"/>
    </source>
</evidence>
<evidence type="ECO:0000313" key="9">
    <source>
        <dbReference type="Proteomes" id="UP001201273"/>
    </source>
</evidence>
<evidence type="ECO:0000256" key="3">
    <source>
        <dbReference type="ARBA" id="ARBA00022692"/>
    </source>
</evidence>
<evidence type="ECO:0000256" key="5">
    <source>
        <dbReference type="ARBA" id="ARBA00023136"/>
    </source>
</evidence>
<feature type="transmembrane region" description="Helical" evidence="6">
    <location>
        <begin position="47"/>
        <end position="67"/>
    </location>
</feature>
<dbReference type="SUPFAM" id="SSF103473">
    <property type="entry name" value="MFS general substrate transporter"/>
    <property type="match status" value="1"/>
</dbReference>
<evidence type="ECO:0000256" key="4">
    <source>
        <dbReference type="ARBA" id="ARBA00022989"/>
    </source>
</evidence>
<evidence type="ECO:0000256" key="2">
    <source>
        <dbReference type="ARBA" id="ARBA00022475"/>
    </source>
</evidence>
<dbReference type="RefSeq" id="WP_233054749.1">
    <property type="nucleotide sequence ID" value="NZ_JAIMJA010000029.1"/>
</dbReference>
<name>A0ABS8WD85_9GAMM</name>
<comment type="subcellular location">
    <subcellularLocation>
        <location evidence="1">Cell membrane</location>
        <topology evidence="1">Multi-pass membrane protein</topology>
    </subcellularLocation>
</comment>
<gene>
    <name evidence="8" type="ORF">K6Y31_19670</name>
</gene>
<comment type="caution">
    <text evidence="8">The sequence shown here is derived from an EMBL/GenBank/DDBJ whole genome shotgun (WGS) entry which is preliminary data.</text>
</comment>
<feature type="transmembrane region" description="Helical" evidence="6">
    <location>
        <begin position="207"/>
        <end position="229"/>
    </location>
</feature>
<dbReference type="Pfam" id="PF07690">
    <property type="entry name" value="MFS_1"/>
    <property type="match status" value="1"/>
</dbReference>
<dbReference type="InterPro" id="IPR011701">
    <property type="entry name" value="MFS"/>
</dbReference>
<dbReference type="Gene3D" id="1.20.1250.20">
    <property type="entry name" value="MFS general substrate transporter like domains"/>
    <property type="match status" value="1"/>
</dbReference>
<reference evidence="8 9" key="1">
    <citation type="journal article" date="2022" name="Environ. Microbiol. Rep.">
        <title>Eco-phylogenetic analyses reveal divergent evolution of vitamin B12 metabolism in the marine bacterial family 'Psychromonadaceae'.</title>
        <authorList>
            <person name="Jin X."/>
            <person name="Yang Y."/>
            <person name="Cao H."/>
            <person name="Gao B."/>
            <person name="Zhao Z."/>
        </authorList>
    </citation>
    <scope>NUCLEOTIDE SEQUENCE [LARGE SCALE GENOMIC DNA]</scope>
    <source>
        <strain evidence="8 9">MKS20</strain>
    </source>
</reference>
<dbReference type="PANTHER" id="PTHR43124:SF3">
    <property type="entry name" value="CHLORAMPHENICOL EFFLUX PUMP RV0191"/>
    <property type="match status" value="1"/>
</dbReference>
<feature type="transmembrane region" description="Helical" evidence="6">
    <location>
        <begin position="336"/>
        <end position="358"/>
    </location>
</feature>
<feature type="transmembrane region" description="Helical" evidence="6">
    <location>
        <begin position="274"/>
        <end position="294"/>
    </location>
</feature>
<dbReference type="PANTHER" id="PTHR43124">
    <property type="entry name" value="PURINE EFFLUX PUMP PBUE"/>
    <property type="match status" value="1"/>
</dbReference>
<evidence type="ECO:0000313" key="8">
    <source>
        <dbReference type="EMBL" id="MCE2596999.1"/>
    </source>
</evidence>
<feature type="transmembrane region" description="Helical" evidence="6">
    <location>
        <begin position="168"/>
        <end position="186"/>
    </location>
</feature>
<accession>A0ABS8WD85</accession>
<keyword evidence="5 6" id="KW-0472">Membrane</keyword>
<dbReference type="InterPro" id="IPR020846">
    <property type="entry name" value="MFS_dom"/>
</dbReference>
<dbReference type="EMBL" id="JAIMJA010000029">
    <property type="protein sequence ID" value="MCE2596999.1"/>
    <property type="molecule type" value="Genomic_DNA"/>
</dbReference>